<dbReference type="AlphaFoldDB" id="A0A139ADR6"/>
<proteinExistence type="predicted"/>
<evidence type="ECO:0000313" key="2">
    <source>
        <dbReference type="EMBL" id="KXS14962.1"/>
    </source>
</evidence>
<keyword evidence="3" id="KW-1185">Reference proteome</keyword>
<dbReference type="Proteomes" id="UP000070544">
    <property type="component" value="Unassembled WGS sequence"/>
</dbReference>
<feature type="compositionally biased region" description="Pro residues" evidence="1">
    <location>
        <begin position="45"/>
        <end position="60"/>
    </location>
</feature>
<accession>A0A139ADR6</accession>
<protein>
    <submittedName>
        <fullName evidence="2">Uncharacterized protein</fullName>
    </submittedName>
</protein>
<dbReference type="OrthoDB" id="10586150at2759"/>
<gene>
    <name evidence="2" type="ORF">M427DRAFT_57107</name>
</gene>
<feature type="compositionally biased region" description="Low complexity" evidence="1">
    <location>
        <begin position="27"/>
        <end position="44"/>
    </location>
</feature>
<name>A0A139ADR6_GONPJ</name>
<sequence>MDTASVLSGSDGLPVSEERPLSPTAPPSISSLASLARRPIMPTAASPPPPVPVPTSPRGPQPTQDYFVPMKGVDDDSGGGGGVKRNASMKAEVESLAPTVLFRNMPAVTVHAGTNGTGRSFPAAAVKVNVNVAPGQAAAFVPWGN</sequence>
<feature type="region of interest" description="Disordered" evidence="1">
    <location>
        <begin position="1"/>
        <end position="85"/>
    </location>
</feature>
<dbReference type="EMBL" id="KQ965765">
    <property type="protein sequence ID" value="KXS14962.1"/>
    <property type="molecule type" value="Genomic_DNA"/>
</dbReference>
<evidence type="ECO:0000313" key="3">
    <source>
        <dbReference type="Proteomes" id="UP000070544"/>
    </source>
</evidence>
<organism evidence="2 3">
    <name type="scientific">Gonapodya prolifera (strain JEL478)</name>
    <name type="common">Monoblepharis prolifera</name>
    <dbReference type="NCBI Taxonomy" id="1344416"/>
    <lineage>
        <taxon>Eukaryota</taxon>
        <taxon>Fungi</taxon>
        <taxon>Fungi incertae sedis</taxon>
        <taxon>Chytridiomycota</taxon>
        <taxon>Chytridiomycota incertae sedis</taxon>
        <taxon>Monoblepharidomycetes</taxon>
        <taxon>Monoblepharidales</taxon>
        <taxon>Gonapodyaceae</taxon>
        <taxon>Gonapodya</taxon>
    </lineage>
</organism>
<reference evidence="2 3" key="1">
    <citation type="journal article" date="2015" name="Genome Biol. Evol.">
        <title>Phylogenomic analyses indicate that early fungi evolved digesting cell walls of algal ancestors of land plants.</title>
        <authorList>
            <person name="Chang Y."/>
            <person name="Wang S."/>
            <person name="Sekimoto S."/>
            <person name="Aerts A.L."/>
            <person name="Choi C."/>
            <person name="Clum A."/>
            <person name="LaButti K.M."/>
            <person name="Lindquist E.A."/>
            <person name="Yee Ngan C."/>
            <person name="Ohm R.A."/>
            <person name="Salamov A.A."/>
            <person name="Grigoriev I.V."/>
            <person name="Spatafora J.W."/>
            <person name="Berbee M.L."/>
        </authorList>
    </citation>
    <scope>NUCLEOTIDE SEQUENCE [LARGE SCALE GENOMIC DNA]</scope>
    <source>
        <strain evidence="2 3">JEL478</strain>
    </source>
</reference>
<evidence type="ECO:0000256" key="1">
    <source>
        <dbReference type="SAM" id="MobiDB-lite"/>
    </source>
</evidence>